<evidence type="ECO:0000313" key="2">
    <source>
        <dbReference type="Proteomes" id="UP000236416"/>
    </source>
</evidence>
<dbReference type="EMBL" id="PPTF01000078">
    <property type="protein sequence ID" value="POA97134.1"/>
    <property type="molecule type" value="Genomic_DNA"/>
</dbReference>
<proteinExistence type="predicted"/>
<comment type="caution">
    <text evidence="1">The sequence shown here is derived from an EMBL/GenBank/DDBJ whole genome shotgun (WGS) entry which is preliminary data.</text>
</comment>
<protein>
    <submittedName>
        <fullName evidence="1">Uncharacterized protein</fullName>
    </submittedName>
</protein>
<gene>
    <name evidence="1" type="ORF">C2134_18225</name>
</gene>
<dbReference type="AlphaFoldDB" id="A0A2K4MJ69"/>
<organism evidence="1 2">
    <name type="scientific">Chromobacterium sinusclupearum</name>
    <dbReference type="NCBI Taxonomy" id="2077146"/>
    <lineage>
        <taxon>Bacteria</taxon>
        <taxon>Pseudomonadati</taxon>
        <taxon>Pseudomonadota</taxon>
        <taxon>Betaproteobacteria</taxon>
        <taxon>Neisseriales</taxon>
        <taxon>Chromobacteriaceae</taxon>
        <taxon>Chromobacterium</taxon>
    </lineage>
</organism>
<reference evidence="1 2" key="1">
    <citation type="submission" date="2018-01" db="EMBL/GenBank/DDBJ databases">
        <title>Genomic Sequence of Chromobacterium MWU13-2610 from wild cranberry bogs within the Cape Cod National Seashore.</title>
        <authorList>
            <person name="O'Hara-Hanley K."/>
            <person name="Soby S."/>
            <person name="Harrison A."/>
        </authorList>
    </citation>
    <scope>NUCLEOTIDE SEQUENCE [LARGE SCALE GENOMIC DNA]</scope>
    <source>
        <strain evidence="1 2">MWU13-2610</strain>
    </source>
</reference>
<keyword evidence="2" id="KW-1185">Reference proteome</keyword>
<dbReference type="Proteomes" id="UP000236416">
    <property type="component" value="Unassembled WGS sequence"/>
</dbReference>
<accession>A0A2K4MJ69</accession>
<evidence type="ECO:0000313" key="1">
    <source>
        <dbReference type="EMBL" id="POA97134.1"/>
    </source>
</evidence>
<sequence>MKRGGEAGLRWRALGAGRLLAGLPPSWPWSNLNWYKFKRKTMSQPAIQQLSDRVDWALQALKSGQPRLIDAKILTREFRNITVSQTTDLFPADPHFAQHLAGRLHVIQELEHALDQLHRIGVAQETRLRDIPCLDTALRYSLNAIAANQPGGISFR</sequence>
<name>A0A2K4MJ69_9NEIS</name>